<dbReference type="KEGG" id="api:100160863"/>
<name>A0A8R2A2Z4_ACYPI</name>
<dbReference type="GeneID" id="100160863"/>
<dbReference type="OrthoDB" id="6621384at2759"/>
<evidence type="ECO:0000313" key="3">
    <source>
        <dbReference type="Proteomes" id="UP000007819"/>
    </source>
</evidence>
<dbReference type="AlphaFoldDB" id="A0A8R2A2Z4"/>
<accession>A0A8R2A2Z4</accession>
<reference evidence="3" key="1">
    <citation type="submission" date="2010-06" db="EMBL/GenBank/DDBJ databases">
        <authorList>
            <person name="Jiang H."/>
            <person name="Abraham K."/>
            <person name="Ali S."/>
            <person name="Alsbrooks S.L."/>
            <person name="Anim B.N."/>
            <person name="Anosike U.S."/>
            <person name="Attaway T."/>
            <person name="Bandaranaike D.P."/>
            <person name="Battles P.K."/>
            <person name="Bell S.N."/>
            <person name="Bell A.V."/>
            <person name="Beltran B."/>
            <person name="Bickham C."/>
            <person name="Bustamante Y."/>
            <person name="Caleb T."/>
            <person name="Canada A."/>
            <person name="Cardenas V."/>
            <person name="Carter K."/>
            <person name="Chacko J."/>
            <person name="Chandrabose M.N."/>
            <person name="Chavez D."/>
            <person name="Chavez A."/>
            <person name="Chen L."/>
            <person name="Chu H.-S."/>
            <person name="Claassen K.J."/>
            <person name="Cockrell R."/>
            <person name="Collins M."/>
            <person name="Cooper J.A."/>
            <person name="Cree A."/>
            <person name="Curry S.M."/>
            <person name="Da Y."/>
            <person name="Dao M.D."/>
            <person name="Das B."/>
            <person name="Davila M.-L."/>
            <person name="Davy-Carroll L."/>
            <person name="Denson S."/>
            <person name="Dinh H."/>
            <person name="Ebong V.E."/>
            <person name="Edwards J.R."/>
            <person name="Egan A."/>
            <person name="El-Daye J."/>
            <person name="Escobedo L."/>
            <person name="Fernandez S."/>
            <person name="Fernando P.R."/>
            <person name="Flagg N."/>
            <person name="Forbes L.D."/>
            <person name="Fowler R.G."/>
            <person name="Fu Q."/>
            <person name="Gabisi R.A."/>
            <person name="Ganer J."/>
            <person name="Garbino Pronczuk A."/>
            <person name="Garcia R.M."/>
            <person name="Garner T."/>
            <person name="Garrett T.E."/>
            <person name="Gonzalez D.A."/>
            <person name="Hamid H."/>
            <person name="Hawkins E.S."/>
            <person name="Hirani K."/>
            <person name="Hogues M.E."/>
            <person name="Hollins B."/>
            <person name="Hsiao C.-H."/>
            <person name="Jabil R."/>
            <person name="James M.L."/>
            <person name="Jhangiani S.N."/>
            <person name="Johnson B."/>
            <person name="Johnson Q."/>
            <person name="Joshi V."/>
            <person name="Kalu J.B."/>
            <person name="Kam C."/>
            <person name="Kashfia A."/>
            <person name="Keebler J."/>
            <person name="Kisamo H."/>
            <person name="Kovar C.L."/>
            <person name="Lago L.A."/>
            <person name="Lai C.-Y."/>
            <person name="Laidlaw J."/>
            <person name="Lara F."/>
            <person name="Le T.-K."/>
            <person name="Lee S.L."/>
            <person name="Legall F.H."/>
            <person name="Lemon S.J."/>
            <person name="Lewis L.R."/>
            <person name="Li B."/>
            <person name="Liu Y."/>
            <person name="Liu Y.-S."/>
            <person name="Lopez J."/>
            <person name="Lozado R.J."/>
            <person name="Lu J."/>
            <person name="Madu R.C."/>
            <person name="Maheshwari M."/>
            <person name="Maheshwari R."/>
            <person name="Malloy K."/>
            <person name="Martinez E."/>
            <person name="Mathew T."/>
            <person name="Mercado I.C."/>
            <person name="Mercado C."/>
            <person name="Meyer B."/>
            <person name="Montgomery K."/>
            <person name="Morgan M.B."/>
            <person name="Munidasa M."/>
            <person name="Nazareth L.V."/>
            <person name="Nelson J."/>
            <person name="Ng B.M."/>
            <person name="Nguyen N.B."/>
            <person name="Nguyen P.Q."/>
            <person name="Nguyen T."/>
            <person name="Obregon M."/>
            <person name="Okwuonu G.O."/>
            <person name="Onwere C.G."/>
            <person name="Orozco G."/>
            <person name="Parra A."/>
            <person name="Patel S."/>
            <person name="Patil S."/>
            <person name="Perez A."/>
            <person name="Perez Y."/>
            <person name="Pham C."/>
            <person name="Primus E.L."/>
            <person name="Pu L.-L."/>
            <person name="Puazo M."/>
            <person name="Qin X."/>
            <person name="Quiroz J.B."/>
            <person name="Reese J."/>
            <person name="Richards S."/>
            <person name="Rives C.M."/>
            <person name="Robberts R."/>
            <person name="Ruiz S.J."/>
            <person name="Ruiz M.J."/>
            <person name="Santibanez J."/>
            <person name="Schneider B.W."/>
            <person name="Sisson I."/>
            <person name="Smith M."/>
            <person name="Sodergren E."/>
            <person name="Song X.-Z."/>
            <person name="Song B.B."/>
            <person name="Summersgill H."/>
            <person name="Thelus R."/>
            <person name="Thornton R.D."/>
            <person name="Trejos Z.Y."/>
            <person name="Usmani K."/>
            <person name="Vattathil S."/>
            <person name="Villasana D."/>
            <person name="Walker D.L."/>
            <person name="Wang S."/>
            <person name="Wang K."/>
            <person name="White C.S."/>
            <person name="Williams A.C."/>
            <person name="Williamson J."/>
            <person name="Wilson K."/>
            <person name="Woghiren I.O."/>
            <person name="Woodworth J.R."/>
            <person name="Worley K.C."/>
            <person name="Wright R.A."/>
            <person name="Wu W."/>
            <person name="Young L."/>
            <person name="Zhang L."/>
            <person name="Zhang J."/>
            <person name="Zhu Y."/>
            <person name="Muzny D.M."/>
            <person name="Weinstock G."/>
            <person name="Gibbs R.A."/>
        </authorList>
    </citation>
    <scope>NUCLEOTIDE SEQUENCE [LARGE SCALE GENOMIC DNA]</scope>
    <source>
        <strain evidence="3">LSR1</strain>
    </source>
</reference>
<proteinExistence type="predicted"/>
<evidence type="ECO:0000313" key="2">
    <source>
        <dbReference type="EnsemblMetazoa" id="XP_001947241.4"/>
    </source>
</evidence>
<sequence>MISKYLLLIGLVSHNIVYSINMYFGRPYIPYIYPTPRNNVLQTLQDNVSSFYRKPDVQWNAQYQGSKLLQLPQVVNRNEEYKIQQRSYVDRQVEPQSNLMNHHLWNIQAQQALLRRHLSEKQKKYREYLLKKQEETKKHLKQQQEQAKLKKENMLKKLVAQRSKYLQRLYYENLLHREYDENELQMHRNNADETKHN</sequence>
<keyword evidence="3" id="KW-1185">Reference proteome</keyword>
<dbReference type="RefSeq" id="XP_001947241.4">
    <property type="nucleotide sequence ID" value="XM_001947206.4"/>
</dbReference>
<keyword evidence="1" id="KW-0175">Coiled coil</keyword>
<feature type="coiled-coil region" evidence="1">
    <location>
        <begin position="118"/>
        <end position="161"/>
    </location>
</feature>
<protein>
    <submittedName>
        <fullName evidence="2">Uncharacterized protein</fullName>
    </submittedName>
</protein>
<dbReference type="EnsemblMetazoa" id="XM_001947206.5">
    <property type="protein sequence ID" value="XP_001947241.4"/>
    <property type="gene ID" value="LOC100160863"/>
</dbReference>
<reference evidence="2" key="2">
    <citation type="submission" date="2022-06" db="UniProtKB">
        <authorList>
            <consortium name="EnsemblMetazoa"/>
        </authorList>
    </citation>
    <scope>IDENTIFICATION</scope>
</reference>
<evidence type="ECO:0000256" key="1">
    <source>
        <dbReference type="SAM" id="Coils"/>
    </source>
</evidence>
<organism evidence="2 3">
    <name type="scientific">Acyrthosiphon pisum</name>
    <name type="common">Pea aphid</name>
    <dbReference type="NCBI Taxonomy" id="7029"/>
    <lineage>
        <taxon>Eukaryota</taxon>
        <taxon>Metazoa</taxon>
        <taxon>Ecdysozoa</taxon>
        <taxon>Arthropoda</taxon>
        <taxon>Hexapoda</taxon>
        <taxon>Insecta</taxon>
        <taxon>Pterygota</taxon>
        <taxon>Neoptera</taxon>
        <taxon>Paraneoptera</taxon>
        <taxon>Hemiptera</taxon>
        <taxon>Sternorrhyncha</taxon>
        <taxon>Aphidomorpha</taxon>
        <taxon>Aphidoidea</taxon>
        <taxon>Aphididae</taxon>
        <taxon>Macrosiphini</taxon>
        <taxon>Acyrthosiphon</taxon>
    </lineage>
</organism>
<dbReference type="Proteomes" id="UP000007819">
    <property type="component" value="Chromosome A1"/>
</dbReference>